<comment type="caution">
    <text evidence="2">The sequence shown here is derived from an EMBL/GenBank/DDBJ whole genome shotgun (WGS) entry which is preliminary data.</text>
</comment>
<evidence type="ECO:0000313" key="3">
    <source>
        <dbReference type="Proteomes" id="UP001152875"/>
    </source>
</evidence>
<feature type="region of interest" description="Disordered" evidence="1">
    <location>
        <begin position="112"/>
        <end position="171"/>
    </location>
</feature>
<protein>
    <submittedName>
        <fullName evidence="2">Phage portal protein</fullName>
    </submittedName>
</protein>
<accession>A0A9X4RT78</accession>
<sequence>PNLSDENFAGNTSGVAMEFKLLGLEMITKTKERYYIKSLHKRIQIFANYYNWSQIYENAKAIIPQFSRGLPKNLLELSQIISNLKDKVSLRQLISLLPFVEDPDAEIKALEKEKETAQEEPAFSQNLPYEEGVTDGQPEVLGEAESSEDGSGDGPGRANRKATRRNTQAGK</sequence>
<evidence type="ECO:0000256" key="1">
    <source>
        <dbReference type="SAM" id="MobiDB-lite"/>
    </source>
</evidence>
<organism evidence="2 3">
    <name type="scientific">Streptococcus suis</name>
    <dbReference type="NCBI Taxonomy" id="1307"/>
    <lineage>
        <taxon>Bacteria</taxon>
        <taxon>Bacillati</taxon>
        <taxon>Bacillota</taxon>
        <taxon>Bacilli</taxon>
        <taxon>Lactobacillales</taxon>
        <taxon>Streptococcaceae</taxon>
        <taxon>Streptococcus</taxon>
    </lineage>
</organism>
<dbReference type="AlphaFoldDB" id="A0A9X4RT78"/>
<name>A0A9X4RT78_STRSU</name>
<dbReference type="Pfam" id="PF05133">
    <property type="entry name" value="SPP1_portal"/>
    <property type="match status" value="1"/>
</dbReference>
<feature type="non-terminal residue" evidence="2">
    <location>
        <position position="1"/>
    </location>
</feature>
<dbReference type="EMBL" id="JANFMP010000061">
    <property type="protein sequence ID" value="MDG4528072.1"/>
    <property type="molecule type" value="Genomic_DNA"/>
</dbReference>
<reference evidence="2" key="1">
    <citation type="submission" date="2022-07" db="EMBL/GenBank/DDBJ databases">
        <title>Whole Genome Sequencing of Streptococcus suis.</title>
        <authorList>
            <person name="Dai X."/>
            <person name="Huang J."/>
            <person name="Wang L."/>
        </authorList>
    </citation>
    <scope>NUCLEOTIDE SEQUENCE</scope>
    <source>
        <strain evidence="2">XNB2</strain>
    </source>
</reference>
<proteinExistence type="predicted"/>
<dbReference type="InterPro" id="IPR021145">
    <property type="entry name" value="Portal_protein_SPP1_Gp6-like"/>
</dbReference>
<dbReference type="Proteomes" id="UP001152875">
    <property type="component" value="Unassembled WGS sequence"/>
</dbReference>
<evidence type="ECO:0000313" key="2">
    <source>
        <dbReference type="EMBL" id="MDG4528072.1"/>
    </source>
</evidence>
<dbReference type="RefSeq" id="WP_277946769.1">
    <property type="nucleotide sequence ID" value="NZ_JANFMP010000061.1"/>
</dbReference>
<gene>
    <name evidence="2" type="ORF">NOL13_11960</name>
</gene>